<evidence type="ECO:0000313" key="2">
    <source>
        <dbReference type="EMBL" id="CAB9510554.1"/>
    </source>
</evidence>
<feature type="region of interest" description="Disordered" evidence="1">
    <location>
        <begin position="382"/>
        <end position="403"/>
    </location>
</feature>
<feature type="compositionally biased region" description="Polar residues" evidence="1">
    <location>
        <begin position="433"/>
        <end position="444"/>
    </location>
</feature>
<name>A0A9N8E0J8_9STRA</name>
<reference evidence="2" key="1">
    <citation type="submission" date="2020-06" db="EMBL/GenBank/DDBJ databases">
        <authorList>
            <consortium name="Plant Systems Biology data submission"/>
        </authorList>
    </citation>
    <scope>NUCLEOTIDE SEQUENCE</scope>
    <source>
        <strain evidence="2">D6</strain>
    </source>
</reference>
<feature type="compositionally biased region" description="Low complexity" evidence="1">
    <location>
        <begin position="461"/>
        <end position="476"/>
    </location>
</feature>
<proteinExistence type="predicted"/>
<feature type="region of interest" description="Disordered" evidence="1">
    <location>
        <begin position="429"/>
        <end position="487"/>
    </location>
</feature>
<evidence type="ECO:0000313" key="3">
    <source>
        <dbReference type="Proteomes" id="UP001153069"/>
    </source>
</evidence>
<organism evidence="2 3">
    <name type="scientific">Seminavis robusta</name>
    <dbReference type="NCBI Taxonomy" id="568900"/>
    <lineage>
        <taxon>Eukaryota</taxon>
        <taxon>Sar</taxon>
        <taxon>Stramenopiles</taxon>
        <taxon>Ochrophyta</taxon>
        <taxon>Bacillariophyta</taxon>
        <taxon>Bacillariophyceae</taxon>
        <taxon>Bacillariophycidae</taxon>
        <taxon>Naviculales</taxon>
        <taxon>Naviculaceae</taxon>
        <taxon>Seminavis</taxon>
    </lineage>
</organism>
<gene>
    <name evidence="2" type="ORF">SEMRO_441_G143740.1</name>
</gene>
<dbReference type="Proteomes" id="UP001153069">
    <property type="component" value="Unassembled WGS sequence"/>
</dbReference>
<accession>A0A9N8E0J8</accession>
<sequence length="1176" mass="132614">MTEADEEGMAMAAAETAAYRSLLQRCQDFQARHNRHGRDGTTTTTDTTACTTCTTSINSSDGKPAAKEHEFQDFLQTWKAERATAYSYSIGTGSTSSPGWRRPDHHKMTPQPFSLSDHRPYERPEVGDLVSFQQPQPGVHVLHRVGVVSSISHNRGTIDILKSCTAASNDDVEYMYQTIPYDFSEEAFGTAQFRIRHDLCEGQVCYDTANKTWCQIQSIPSNKGGVHVVVLQQGDHSMPTSATVWMPPDHLVGACDDSKLPSVHDNHKEQQVSKELALFLKQRMMAKRKQSPSGASTTNPAAKRTCRASERFNNARTNVTSPSSQQHRTFEIGETVTLLAHKRGYYIAKVIDIARQDDNDDKLLIKWTTGVEEEEWVDSKQCTRVDDRKRRRRKPQWLDDATWEGPPVSIITIEETTPAQELDDQARRITLSPRGSQTSVSKKNAPTWKNKEQRQIHQPTNQSEQQVQSNNNMSSSPTRKKGPRKPLETRFMVHVEKNRASPNNTEETKQNTVVRSYARGKFCKAQNGSLFLLAGEIVRYQKNGAATSEFQYYDITEKTYITVTPPDDDDETQQNPHAHVGHRDNQLPPARLEDGDCDCCLWQRVKSYARQAELADANKQRKQNCYHNKSPILRPFQPVQVKGGVGTTREAIVLTITGEECRVKVQYDDSQEVEWVEASKLELLGGSSDGPFSWDRFFETGQFHTTRTLAETTGFFRELPGYLLEQWRNAHSSSSHEELTTEYNSRVLQRDLRRRLVQPDWREGQKIRRDVADRMQERCRELRERLATDYGKPKEATFLTRNDVKRQILVMKEGSPYANILLLCGGIAPEVAAYKRLGVPLGVIILQDTDMEAVGCAVAAYPDVHFAIVIGDKSNRNKKEEGAASKCAGDINILADETVVEQLQVAVGGIHNVHITNPCDSWDLLGRKEGLLNRNDKGLLLYSILGLLEETSGEKPMVLAENLHSTEESKNVLHPSFEACGSMCSPSERLRRFCTQRPPVECCPDALANQRQARDWENALPPSLNGDLPEYSAGSVLQDPNRRVHPATKKFDCFVRSEDRCSNAPVWELRNGRVPRNAELTPLEMERAVGYNDAEIGTEGVTKYTAVDAILERIDGHDFENSGCLVSLKGCGENRSRLRVVQDNKRKQWLGNSQTVTLLEALLWNDRRMFPAIEEP</sequence>
<dbReference type="AlphaFoldDB" id="A0A9N8E0J8"/>
<dbReference type="EMBL" id="CAICTM010000440">
    <property type="protein sequence ID" value="CAB9510554.1"/>
    <property type="molecule type" value="Genomic_DNA"/>
</dbReference>
<comment type="caution">
    <text evidence="2">The sequence shown here is derived from an EMBL/GenBank/DDBJ whole genome shotgun (WGS) entry which is preliminary data.</text>
</comment>
<keyword evidence="3" id="KW-1185">Reference proteome</keyword>
<evidence type="ECO:0000256" key="1">
    <source>
        <dbReference type="SAM" id="MobiDB-lite"/>
    </source>
</evidence>
<feature type="region of interest" description="Disordered" evidence="1">
    <location>
        <begin position="566"/>
        <end position="587"/>
    </location>
</feature>
<protein>
    <submittedName>
        <fullName evidence="2">Uncharacterized protein</fullName>
    </submittedName>
</protein>